<feature type="compositionally biased region" description="Polar residues" evidence="1">
    <location>
        <begin position="41"/>
        <end position="61"/>
    </location>
</feature>
<evidence type="ECO:0000256" key="1">
    <source>
        <dbReference type="SAM" id="MobiDB-lite"/>
    </source>
</evidence>
<organism evidence="2 3">
    <name type="scientific">Paramecium octaurelia</name>
    <dbReference type="NCBI Taxonomy" id="43137"/>
    <lineage>
        <taxon>Eukaryota</taxon>
        <taxon>Sar</taxon>
        <taxon>Alveolata</taxon>
        <taxon>Ciliophora</taxon>
        <taxon>Intramacronucleata</taxon>
        <taxon>Oligohymenophorea</taxon>
        <taxon>Peniculida</taxon>
        <taxon>Parameciidae</taxon>
        <taxon>Paramecium</taxon>
    </lineage>
</organism>
<accession>A0A8S1TA96</accession>
<dbReference type="EMBL" id="CAJJDP010000020">
    <property type="protein sequence ID" value="CAD8147492.1"/>
    <property type="molecule type" value="Genomic_DNA"/>
</dbReference>
<evidence type="ECO:0000313" key="2">
    <source>
        <dbReference type="EMBL" id="CAD8147492.1"/>
    </source>
</evidence>
<reference evidence="2" key="1">
    <citation type="submission" date="2021-01" db="EMBL/GenBank/DDBJ databases">
        <authorList>
            <consortium name="Genoscope - CEA"/>
            <person name="William W."/>
        </authorList>
    </citation>
    <scope>NUCLEOTIDE SEQUENCE</scope>
</reference>
<name>A0A8S1TA96_PAROT</name>
<proteinExistence type="predicted"/>
<comment type="caution">
    <text evidence="2">The sequence shown here is derived from an EMBL/GenBank/DDBJ whole genome shotgun (WGS) entry which is preliminary data.</text>
</comment>
<evidence type="ECO:0000313" key="3">
    <source>
        <dbReference type="Proteomes" id="UP000683925"/>
    </source>
</evidence>
<keyword evidence="3" id="KW-1185">Reference proteome</keyword>
<protein>
    <submittedName>
        <fullName evidence="2">Uncharacterized protein</fullName>
    </submittedName>
</protein>
<dbReference type="Proteomes" id="UP000683925">
    <property type="component" value="Unassembled WGS sequence"/>
</dbReference>
<feature type="region of interest" description="Disordered" evidence="1">
    <location>
        <begin position="1"/>
        <end position="61"/>
    </location>
</feature>
<dbReference type="AlphaFoldDB" id="A0A8S1TA96"/>
<dbReference type="OMA" id="NTMNTNP"/>
<gene>
    <name evidence="2" type="ORF">POCTA_138.1.T0200041</name>
</gene>
<dbReference type="OrthoDB" id="300642at2759"/>
<feature type="compositionally biased region" description="Polar residues" evidence="1">
    <location>
        <begin position="1"/>
        <end position="27"/>
    </location>
</feature>
<sequence>MGICQTKKQIQNTMNTNPTSQYSSNPSILEKITNPKKKNQQPHMNIVVSSEPKQYDPQNPHRQFNVIINGVRFEIINSIENCIVSNEELEE</sequence>